<gene>
    <name evidence="2" type="ORF">PROAA_460010</name>
</gene>
<reference evidence="2 3" key="1">
    <citation type="submission" date="2016-06" db="EMBL/GenBank/DDBJ databases">
        <authorList>
            <person name="Kjaerup R.B."/>
            <person name="Dalgaard T.S."/>
            <person name="Juul-Madsen H.R."/>
        </authorList>
    </citation>
    <scope>NUCLEOTIDE SEQUENCE [LARGE SCALE GENOMIC DNA]</scope>
    <source>
        <strain evidence="2">2</strain>
    </source>
</reference>
<dbReference type="Proteomes" id="UP000199600">
    <property type="component" value="Unassembled WGS sequence"/>
</dbReference>
<name>A0A1A8Y0A3_9RHOO</name>
<proteinExistence type="predicted"/>
<keyword evidence="1" id="KW-0732">Signal</keyword>
<keyword evidence="3" id="KW-1185">Reference proteome</keyword>
<evidence type="ECO:0000313" key="3">
    <source>
        <dbReference type="Proteomes" id="UP000199600"/>
    </source>
</evidence>
<accession>A0A1A8Y0A3</accession>
<evidence type="ECO:0000256" key="1">
    <source>
        <dbReference type="SAM" id="SignalP"/>
    </source>
</evidence>
<evidence type="ECO:0000313" key="2">
    <source>
        <dbReference type="EMBL" id="SBT10396.1"/>
    </source>
</evidence>
<dbReference type="AlphaFoldDB" id="A0A1A8Y0A3"/>
<dbReference type="RefSeq" id="WP_186411989.1">
    <property type="nucleotide sequence ID" value="NZ_FLQY01000347.1"/>
</dbReference>
<protein>
    <submittedName>
        <fullName evidence="2">Uncharacterized protein</fullName>
    </submittedName>
</protein>
<dbReference type="EMBL" id="FLQY01000347">
    <property type="protein sequence ID" value="SBT10396.1"/>
    <property type="molecule type" value="Genomic_DNA"/>
</dbReference>
<feature type="chain" id="PRO_5008381892" evidence="1">
    <location>
        <begin position="20"/>
        <end position="124"/>
    </location>
</feature>
<feature type="signal peptide" evidence="1">
    <location>
        <begin position="1"/>
        <end position="19"/>
    </location>
</feature>
<organism evidence="2 3">
    <name type="scientific">Candidatus Propionivibrio aalborgensis</name>
    <dbReference type="NCBI Taxonomy" id="1860101"/>
    <lineage>
        <taxon>Bacteria</taxon>
        <taxon>Pseudomonadati</taxon>
        <taxon>Pseudomonadota</taxon>
        <taxon>Betaproteobacteria</taxon>
        <taxon>Rhodocyclales</taxon>
        <taxon>Rhodocyclaceae</taxon>
        <taxon>Propionivibrio</taxon>
    </lineage>
</organism>
<sequence>MKRLLFAASIALCSNLVLADGDLKPQQGGVMAEAKSGNRIELVVSADMAMVYLSDHSGNTIESKGSTGELTLLTGTEKTTASLSASGTNTLMARGKFKTSTESKAIVKFTLPGKTEEQVRLKLK</sequence>